<reference evidence="4 5" key="1">
    <citation type="submission" date="2020-03" db="EMBL/GenBank/DDBJ databases">
        <title>Whole genome shotgun sequence of Phytohabitans flavus NBRC 107702.</title>
        <authorList>
            <person name="Komaki H."/>
            <person name="Tamura T."/>
        </authorList>
    </citation>
    <scope>NUCLEOTIDE SEQUENCE [LARGE SCALE GENOMIC DNA]</scope>
    <source>
        <strain evidence="4 5">NBRC 107702</strain>
    </source>
</reference>
<feature type="domain" description="PBP" evidence="3">
    <location>
        <begin position="238"/>
        <end position="485"/>
    </location>
</feature>
<accession>A0A6F8XVJ6</accession>
<name>A0A6F8XVJ6_9ACTN</name>
<evidence type="ECO:0000313" key="5">
    <source>
        <dbReference type="Proteomes" id="UP000502508"/>
    </source>
</evidence>
<dbReference type="Gene3D" id="3.40.190.10">
    <property type="entry name" value="Periplasmic binding protein-like II"/>
    <property type="match status" value="2"/>
</dbReference>
<evidence type="ECO:0000256" key="1">
    <source>
        <dbReference type="ARBA" id="ARBA00022729"/>
    </source>
</evidence>
<dbReference type="Pfam" id="PF12849">
    <property type="entry name" value="PBP_like_2"/>
    <property type="match status" value="1"/>
</dbReference>
<keyword evidence="2" id="KW-0812">Transmembrane</keyword>
<protein>
    <submittedName>
        <fullName evidence="4">Phosphate-binding protein</fullName>
    </submittedName>
</protein>
<dbReference type="KEGG" id="pfla:Pflav_041710"/>
<evidence type="ECO:0000256" key="2">
    <source>
        <dbReference type="SAM" id="Phobius"/>
    </source>
</evidence>
<dbReference type="Proteomes" id="UP000502508">
    <property type="component" value="Chromosome"/>
</dbReference>
<evidence type="ECO:0000259" key="3">
    <source>
        <dbReference type="Pfam" id="PF12849"/>
    </source>
</evidence>
<keyword evidence="2" id="KW-1133">Transmembrane helix</keyword>
<keyword evidence="5" id="KW-1185">Reference proteome</keyword>
<reference evidence="4 5" key="2">
    <citation type="submission" date="2020-03" db="EMBL/GenBank/DDBJ databases">
        <authorList>
            <person name="Ichikawa N."/>
            <person name="Kimura A."/>
            <person name="Kitahashi Y."/>
            <person name="Uohara A."/>
        </authorList>
    </citation>
    <scope>NUCLEOTIDE SEQUENCE [LARGE SCALE GENOMIC DNA]</scope>
    <source>
        <strain evidence="4 5">NBRC 107702</strain>
    </source>
</reference>
<dbReference type="InterPro" id="IPR050811">
    <property type="entry name" value="Phosphate_ABC_transporter"/>
</dbReference>
<dbReference type="PANTHER" id="PTHR30570">
    <property type="entry name" value="PERIPLASMIC PHOSPHATE BINDING COMPONENT OF PHOSPHATE ABC TRANSPORTER"/>
    <property type="match status" value="1"/>
</dbReference>
<evidence type="ECO:0000313" key="4">
    <source>
        <dbReference type="EMBL" id="BCB77761.1"/>
    </source>
</evidence>
<gene>
    <name evidence="4" type="ORF">Pflav_041710</name>
</gene>
<dbReference type="PANTHER" id="PTHR30570:SF1">
    <property type="entry name" value="PHOSPHATE-BINDING PROTEIN PSTS"/>
    <property type="match status" value="1"/>
</dbReference>
<organism evidence="4 5">
    <name type="scientific">Phytohabitans flavus</name>
    <dbReference type="NCBI Taxonomy" id="1076124"/>
    <lineage>
        <taxon>Bacteria</taxon>
        <taxon>Bacillati</taxon>
        <taxon>Actinomycetota</taxon>
        <taxon>Actinomycetes</taxon>
        <taxon>Micromonosporales</taxon>
        <taxon>Micromonosporaceae</taxon>
    </lineage>
</organism>
<proteinExistence type="predicted"/>
<dbReference type="InterPro" id="IPR024370">
    <property type="entry name" value="PBP_domain"/>
</dbReference>
<feature type="transmembrane region" description="Helical" evidence="2">
    <location>
        <begin position="205"/>
        <end position="227"/>
    </location>
</feature>
<dbReference type="SUPFAM" id="SSF53850">
    <property type="entry name" value="Periplasmic binding protein-like II"/>
    <property type="match status" value="1"/>
</dbReference>
<keyword evidence="1" id="KW-0732">Signal</keyword>
<feature type="transmembrane region" description="Helical" evidence="2">
    <location>
        <begin position="20"/>
        <end position="38"/>
    </location>
</feature>
<keyword evidence="2" id="KW-0472">Membrane</keyword>
<sequence>MGGLGTAVAEWLSGVLLGDYGIIGLVTGLVIPVALLFADRFLIKAKRLNVRTLSDSNWPSRFGLRGKGQRISFVAKDGAPIEHPSMVSLRIKNSGVLDIAESDYELPVTVPFPDRNVIRAEIAEARSQDRADDQWRDMLAGHPGFKVRRHEVVLPPVHLNPRDRFKLVVLLSGESTGEELDCRGRIKGGRIIDDTHPRRITRTRVLAGFALLFAGALAVVLAVQPGLVPLPRQPFECATGDLTVVGSTAFEVAANKAKDAYLKVCDGANMTVNPEGSIDGLDQLRGADMNGRGKLLVLSDGHAPSGYPTLRARPTALAIFAVVVNANTGIDSLTLDQLRGIYSGQYDNWADLGGTNTEIRIVGRDNESGSRRTFEEFVLKAAEPAESSSNCERRDLIPQSATLRCLASGTGRLLENVNTMSGAIGYADAPTATLYPDVVRVRLDGREPEFGHIDEGYPFWTIEYMYTYGEPPAGGLLASFLAYMNTDSARVALREAGYVPCVNQDGSQLEPCLKQPR</sequence>
<dbReference type="EMBL" id="AP022870">
    <property type="protein sequence ID" value="BCB77761.1"/>
    <property type="molecule type" value="Genomic_DNA"/>
</dbReference>
<dbReference type="AlphaFoldDB" id="A0A6F8XVJ6"/>
<dbReference type="RefSeq" id="WP_173037462.1">
    <property type="nucleotide sequence ID" value="NZ_AP022870.1"/>
</dbReference>